<dbReference type="SUPFAM" id="SSF51695">
    <property type="entry name" value="PLC-like phosphodiesterases"/>
    <property type="match status" value="1"/>
</dbReference>
<organism evidence="3 4">
    <name type="scientific">Coprobacter secundus subsp. similis</name>
    <dbReference type="NCBI Taxonomy" id="2751153"/>
    <lineage>
        <taxon>Bacteria</taxon>
        <taxon>Pseudomonadati</taxon>
        <taxon>Bacteroidota</taxon>
        <taxon>Bacteroidia</taxon>
        <taxon>Bacteroidales</taxon>
        <taxon>Barnesiellaceae</taxon>
        <taxon>Coprobacter</taxon>
    </lineage>
</organism>
<proteinExistence type="predicted"/>
<accession>A0A7G1I2M3</accession>
<dbReference type="AlphaFoldDB" id="A0A7G1I2M3"/>
<dbReference type="PROSITE" id="PS51704">
    <property type="entry name" value="GP_PDE"/>
    <property type="match status" value="1"/>
</dbReference>
<dbReference type="InterPro" id="IPR030395">
    <property type="entry name" value="GP_PDE_dom"/>
</dbReference>
<reference evidence="4" key="1">
    <citation type="submission" date="2020-07" db="EMBL/GenBank/DDBJ databases">
        <title>Complete genome sequencing of Coprobacter sp. strain 2CBH44.</title>
        <authorList>
            <person name="Sakamoto M."/>
            <person name="Murakami T."/>
            <person name="Mori H."/>
        </authorList>
    </citation>
    <scope>NUCLEOTIDE SEQUENCE [LARGE SCALE GENOMIC DNA]</scope>
    <source>
        <strain evidence="4">2CBH44</strain>
    </source>
</reference>
<protein>
    <recommendedName>
        <fullName evidence="2">GP-PDE domain-containing protein</fullName>
    </recommendedName>
</protein>
<dbReference type="GO" id="GO:0004553">
    <property type="term" value="F:hydrolase activity, hydrolyzing O-glycosyl compounds"/>
    <property type="evidence" value="ECO:0007669"/>
    <property type="project" value="UniProtKB-ARBA"/>
</dbReference>
<evidence type="ECO:0000313" key="4">
    <source>
        <dbReference type="Proteomes" id="UP000594042"/>
    </source>
</evidence>
<dbReference type="Gene3D" id="2.60.40.3920">
    <property type="match status" value="1"/>
</dbReference>
<dbReference type="Pfam" id="PF03009">
    <property type="entry name" value="GDPD"/>
    <property type="match status" value="1"/>
</dbReference>
<evidence type="ECO:0000259" key="2">
    <source>
        <dbReference type="PROSITE" id="PS51704"/>
    </source>
</evidence>
<dbReference type="EMBL" id="AP023322">
    <property type="protein sequence ID" value="BCI64841.1"/>
    <property type="molecule type" value="Genomic_DNA"/>
</dbReference>
<evidence type="ECO:0000256" key="1">
    <source>
        <dbReference type="SAM" id="Phobius"/>
    </source>
</evidence>
<keyword evidence="1" id="KW-1133">Transmembrane helix</keyword>
<dbReference type="GO" id="GO:0008081">
    <property type="term" value="F:phosphoric diester hydrolase activity"/>
    <property type="evidence" value="ECO:0007669"/>
    <property type="project" value="InterPro"/>
</dbReference>
<feature type="transmembrane region" description="Helical" evidence="1">
    <location>
        <begin position="7"/>
        <end position="26"/>
    </location>
</feature>
<dbReference type="Proteomes" id="UP000594042">
    <property type="component" value="Chromosome"/>
</dbReference>
<dbReference type="Gene3D" id="2.60.120.200">
    <property type="match status" value="2"/>
</dbReference>
<dbReference type="PANTHER" id="PTHR46211:SF1">
    <property type="entry name" value="GLYCEROPHOSPHODIESTER PHOSPHODIESTERASE, CYTOPLASMIC"/>
    <property type="match status" value="1"/>
</dbReference>
<evidence type="ECO:0000313" key="3">
    <source>
        <dbReference type="EMBL" id="BCI64841.1"/>
    </source>
</evidence>
<dbReference type="Gene3D" id="3.20.20.190">
    <property type="entry name" value="Phosphatidylinositol (PI) phosphodiesterase"/>
    <property type="match status" value="1"/>
</dbReference>
<sequence>MNIKNNILIKLSLVSCLIFCGFWLIAQNDLFIYKNGSIIFQGSTENIDQVKIEDNKTKISIYDTSGKTLYSEALTQIDSITLIEKPIADVLDVVFNEDGSATDISPMKNNIEAVGTKTYYNDIYNRYVSTFDNTWAGKTSSYYKINYANNQAFKDALADGHTLEAVVMANYESPIANGEAKFFASHERGGTGLMVCKTNNGMNETNELTFLPNVSSGNSTWRWGTSGIVPQPREYYHIIGVWNKEEAKVYIYINGELKNTVDTEGNFIFPVNGSDWFAIGCDAGPTAQLGWSGDVVIARIYDKPLKDTEVKLLWNDIEKLQKKPVADILDVVFKTDGTAEDISPMKNVITTNNSGALSTYYSNTYKRFVAKFGNTWAGATSGFYRIDYANNEAFKEALKDGHTLEAVVMADFEPPISNGEAKFFSSHETGGTGLMVCKTDRGLNGKNELSFLPHVGGDWKFVTSGIAPQPQIYYHIVGTWNKEEGKARIYINGELKNTIEAVGEFKFPKDNSNWFAIGCDAGPTAQLGWSGDVVLARIYDNPLTPHDVAVLWDEVKKLQENAVVDMVSDIDFISGIAVKIGATYNISGTGFTEDDKVIFTSVTDASNIQTLNCTLNGENGIYITIPEGFQSGQYRMMLLRGENRQDLGLTKLQIVTKMPQPAQIIAHRGYWDTEGSAQNSLTAIRKAQELNLYGSELDIWLTTDGHLVLNHDATLNGVTIQNSTYEQVKDLTLSNGEKIAQLSDCLTLIKESESPTKLIIEIKTHSTAERNMAAAKAAVEAVAESRMQNKVEYIAFDLDICKKIVSLDASAKVSYLAGGIAPETLHTYGISGLDYHIQEFRDNPQWIKQAKDRGMSVNVWTVNSIGDIAEMTNAGVQFVTTDKPLDALKVKQYYENNQ</sequence>
<keyword evidence="1" id="KW-0472">Membrane</keyword>
<dbReference type="SUPFAM" id="SSF49899">
    <property type="entry name" value="Concanavalin A-like lectins/glucanases"/>
    <property type="match status" value="2"/>
</dbReference>
<name>A0A7G1I2M3_9BACT</name>
<dbReference type="GO" id="GO:0005975">
    <property type="term" value="P:carbohydrate metabolic process"/>
    <property type="evidence" value="ECO:0007669"/>
    <property type="project" value="UniProtKB-ARBA"/>
</dbReference>
<feature type="domain" description="GP-PDE" evidence="2">
    <location>
        <begin position="662"/>
        <end position="891"/>
    </location>
</feature>
<gene>
    <name evidence="3" type="ORF">Cop2CBH44_31940</name>
</gene>
<keyword evidence="1" id="KW-0812">Transmembrane</keyword>
<dbReference type="Pfam" id="PF13385">
    <property type="entry name" value="Laminin_G_3"/>
    <property type="match status" value="2"/>
</dbReference>
<dbReference type="RefSeq" id="WP_200755203.1">
    <property type="nucleotide sequence ID" value="NZ_AP023322.1"/>
</dbReference>
<dbReference type="InterPro" id="IPR017946">
    <property type="entry name" value="PLC-like_Pdiesterase_TIM-brl"/>
</dbReference>
<dbReference type="InterPro" id="IPR013320">
    <property type="entry name" value="ConA-like_dom_sf"/>
</dbReference>
<dbReference type="KEGG" id="copr:Cop2CBH44_31940"/>
<dbReference type="PANTHER" id="PTHR46211">
    <property type="entry name" value="GLYCEROPHOSPHORYL DIESTER PHOSPHODIESTERASE"/>
    <property type="match status" value="1"/>
</dbReference>
<dbReference type="GO" id="GO:0006629">
    <property type="term" value="P:lipid metabolic process"/>
    <property type="evidence" value="ECO:0007669"/>
    <property type="project" value="InterPro"/>
</dbReference>
<keyword evidence="4" id="KW-1185">Reference proteome</keyword>